<dbReference type="AlphaFoldDB" id="A0A177MZ94"/>
<evidence type="ECO:0008006" key="3">
    <source>
        <dbReference type="Google" id="ProtNLM"/>
    </source>
</evidence>
<proteinExistence type="predicted"/>
<evidence type="ECO:0000313" key="2">
    <source>
        <dbReference type="Proteomes" id="UP000078090"/>
    </source>
</evidence>
<comment type="caution">
    <text evidence="1">The sequence shown here is derived from an EMBL/GenBank/DDBJ whole genome shotgun (WGS) entry which is preliminary data.</text>
</comment>
<dbReference type="RefSeq" id="WP_064006585.1">
    <property type="nucleotide sequence ID" value="NZ_LUUG01000002.1"/>
</dbReference>
<dbReference type="Proteomes" id="UP000078090">
    <property type="component" value="Unassembled WGS sequence"/>
</dbReference>
<dbReference type="InterPro" id="IPR036526">
    <property type="entry name" value="C-N_Hydrolase_sf"/>
</dbReference>
<protein>
    <recommendedName>
        <fullName evidence="3">Carbon-nitrogen hydrolase family protein</fullName>
    </recommendedName>
</protein>
<name>A0A177MZ94_METMH</name>
<dbReference type="Gene3D" id="3.60.110.10">
    <property type="entry name" value="Carbon-nitrogen hydrolase"/>
    <property type="match status" value="1"/>
</dbReference>
<sequence>MTNLKTEDSDWAAMACNKSNLSAARYSRIAELVEQVINLKPKPDYVLFPELSIPLPWIDTVANYLAQSGISLIAGTEYRHYENDELLSEACLVLTDNRLGFPSAVRIWQPKLEPAVGEDKELTAKFGKKWAIEVKENSKGIPVYTHKPKSLEIDNPKPVYIHNDVYFGVMVCSELQNSKARVNFQGELDALMVLSWNQDLETFASLVESAALDIHAYTILVNNRKYGDSRVRSPAKESYERDLARVRGGDNDFVIAATLHVDDLRAFQSRAKRWPQEGDKFKPVPEGFRLAKGRRRLPPK</sequence>
<organism evidence="1 2">
    <name type="scientific">Methylomonas methanica</name>
    <dbReference type="NCBI Taxonomy" id="421"/>
    <lineage>
        <taxon>Bacteria</taxon>
        <taxon>Pseudomonadati</taxon>
        <taxon>Pseudomonadota</taxon>
        <taxon>Gammaproteobacteria</taxon>
        <taxon>Methylococcales</taxon>
        <taxon>Methylococcaceae</taxon>
        <taxon>Methylomonas</taxon>
    </lineage>
</organism>
<accession>A0A177MZ94</accession>
<gene>
    <name evidence="1" type="ORF">A1332_23570</name>
</gene>
<reference evidence="1 2" key="1">
    <citation type="submission" date="2016-03" db="EMBL/GenBank/DDBJ databases">
        <authorList>
            <person name="Ploux O."/>
        </authorList>
    </citation>
    <scope>NUCLEOTIDE SEQUENCE [LARGE SCALE GENOMIC DNA]</scope>
    <source>
        <strain evidence="1 2">R-45363</strain>
    </source>
</reference>
<dbReference type="SUPFAM" id="SSF56317">
    <property type="entry name" value="Carbon-nitrogen hydrolase"/>
    <property type="match status" value="1"/>
</dbReference>
<dbReference type="EMBL" id="LUUG01000002">
    <property type="protein sequence ID" value="OAI10915.1"/>
    <property type="molecule type" value="Genomic_DNA"/>
</dbReference>
<evidence type="ECO:0000313" key="1">
    <source>
        <dbReference type="EMBL" id="OAI10915.1"/>
    </source>
</evidence>